<dbReference type="Gene3D" id="3.40.640.10">
    <property type="entry name" value="Type I PLP-dependent aspartate aminotransferase-like (Major domain)"/>
    <property type="match status" value="1"/>
</dbReference>
<evidence type="ECO:0000256" key="4">
    <source>
        <dbReference type="ARBA" id="ARBA00022576"/>
    </source>
</evidence>
<proteinExistence type="inferred from homology"/>
<dbReference type="OrthoDB" id="9766445at2"/>
<evidence type="ECO:0000256" key="2">
    <source>
        <dbReference type="ARBA" id="ARBA00007441"/>
    </source>
</evidence>
<dbReference type="EC" id="2.6.1.-" evidence="7"/>
<dbReference type="InterPro" id="IPR004838">
    <property type="entry name" value="NHTrfase_class1_PyrdxlP-BS"/>
</dbReference>
<evidence type="ECO:0000259" key="8">
    <source>
        <dbReference type="Pfam" id="PF00155"/>
    </source>
</evidence>
<dbReference type="Pfam" id="PF00155">
    <property type="entry name" value="Aminotran_1_2"/>
    <property type="match status" value="1"/>
</dbReference>
<keyword evidence="5 7" id="KW-0808">Transferase</keyword>
<dbReference type="Proteomes" id="UP000245539">
    <property type="component" value="Unassembled WGS sequence"/>
</dbReference>
<feature type="domain" description="Aminotransferase class I/classII large" evidence="8">
    <location>
        <begin position="27"/>
        <end position="388"/>
    </location>
</feature>
<evidence type="ECO:0000256" key="5">
    <source>
        <dbReference type="ARBA" id="ARBA00022679"/>
    </source>
</evidence>
<reference evidence="9 10" key="1">
    <citation type="submission" date="2018-05" db="EMBL/GenBank/DDBJ databases">
        <title>Leucothrix arctica sp. nov., isolated from Arctic seawater.</title>
        <authorList>
            <person name="Choi A."/>
            <person name="Baek K."/>
        </authorList>
    </citation>
    <scope>NUCLEOTIDE SEQUENCE [LARGE SCALE GENOMIC DNA]</scope>
    <source>
        <strain evidence="9 10">JCM 18388</strain>
    </source>
</reference>
<dbReference type="GO" id="GO:0005829">
    <property type="term" value="C:cytosol"/>
    <property type="evidence" value="ECO:0007669"/>
    <property type="project" value="TreeGrafter"/>
</dbReference>
<gene>
    <name evidence="9" type="ORF">DKW60_07570</name>
</gene>
<protein>
    <recommendedName>
        <fullName evidence="7">Aminotransferase</fullName>
        <ecNumber evidence="7">2.6.1.-</ecNumber>
    </recommendedName>
</protein>
<keyword evidence="6" id="KW-0663">Pyridoxal phosphate</keyword>
<evidence type="ECO:0000256" key="6">
    <source>
        <dbReference type="ARBA" id="ARBA00022898"/>
    </source>
</evidence>
<dbReference type="InterPro" id="IPR004839">
    <property type="entry name" value="Aminotransferase_I/II_large"/>
</dbReference>
<evidence type="ECO:0000313" key="9">
    <source>
        <dbReference type="EMBL" id="PWQ98590.1"/>
    </source>
</evidence>
<dbReference type="PRINTS" id="PR00799">
    <property type="entry name" value="TRANSAMINASE"/>
</dbReference>
<keyword evidence="4 7" id="KW-0032">Aminotransferase</keyword>
<dbReference type="PROSITE" id="PS00105">
    <property type="entry name" value="AA_TRANSFER_CLASS_1"/>
    <property type="match status" value="1"/>
</dbReference>
<accession>A0A317CQB0</accession>
<dbReference type="CDD" id="cd00609">
    <property type="entry name" value="AAT_like"/>
    <property type="match status" value="1"/>
</dbReference>
<organism evidence="9 10">
    <name type="scientific">Leucothrix pacifica</name>
    <dbReference type="NCBI Taxonomy" id="1247513"/>
    <lineage>
        <taxon>Bacteria</taxon>
        <taxon>Pseudomonadati</taxon>
        <taxon>Pseudomonadota</taxon>
        <taxon>Gammaproteobacteria</taxon>
        <taxon>Thiotrichales</taxon>
        <taxon>Thiotrichaceae</taxon>
        <taxon>Leucothrix</taxon>
    </lineage>
</organism>
<dbReference type="GO" id="GO:0042802">
    <property type="term" value="F:identical protein binding"/>
    <property type="evidence" value="ECO:0007669"/>
    <property type="project" value="TreeGrafter"/>
</dbReference>
<dbReference type="Gene3D" id="3.90.1150.10">
    <property type="entry name" value="Aspartate Aminotransferase, domain 1"/>
    <property type="match status" value="1"/>
</dbReference>
<comment type="similarity">
    <text evidence="2 7">Belongs to the class-I pyridoxal-phosphate-dependent aminotransferase family.</text>
</comment>
<comment type="caution">
    <text evidence="9">The sequence shown here is derived from an EMBL/GenBank/DDBJ whole genome shotgun (WGS) entry which is preliminary data.</text>
</comment>
<dbReference type="InterPro" id="IPR015422">
    <property type="entry name" value="PyrdxlP-dep_Trfase_small"/>
</dbReference>
<dbReference type="InterPro" id="IPR000796">
    <property type="entry name" value="Asp_trans"/>
</dbReference>
<dbReference type="PANTHER" id="PTHR11879:SF22">
    <property type="entry name" value="ASPARTATE AMINOTRANSFERASE, MITOCHONDRIAL"/>
    <property type="match status" value="1"/>
</dbReference>
<evidence type="ECO:0000256" key="7">
    <source>
        <dbReference type="RuleBase" id="RU000481"/>
    </source>
</evidence>
<sequence length="395" mass="43700">MFETLPHPKPDAILAQMAPFKVDTRPDKMNLGVGVYMNDKGETIILDSVKEAERRLLEQETTKTYVGLAGDVAYNEAMKEIVFGDAAPAGRVYGLQAPGGSGSLRVLAELMARMRPNAKVWVSTPTWPNHYALLKTGNIEIAEYPYFDPETCSVDFDAMTAKLRTLGSDDVVILHGCCHNPTGANLSPAQWDEVAEIAVETGFLPFFDIAYQGFGDGLEEDAYGVRKFASTVKEMLVAVSCSKNFGIYRDRVGCAFVMGGTEETATLANENIQNIARGMYSMPPDHGASVVRIIWQDPELRQQWMDELKTMCTRMTSLRNLLAESFRKQGGGDRFDFVAVHRGMFSLLGLTPEQVDKLRQDHAIYMIGDSRVNIAGMQEQNIDRFVAAVLEVTQG</sequence>
<name>A0A317CQB0_9GAMM</name>
<evidence type="ECO:0000256" key="3">
    <source>
        <dbReference type="ARBA" id="ARBA00011738"/>
    </source>
</evidence>
<dbReference type="SUPFAM" id="SSF53383">
    <property type="entry name" value="PLP-dependent transferases"/>
    <property type="match status" value="1"/>
</dbReference>
<dbReference type="InterPro" id="IPR015421">
    <property type="entry name" value="PyrdxlP-dep_Trfase_major"/>
</dbReference>
<dbReference type="PANTHER" id="PTHR11879">
    <property type="entry name" value="ASPARTATE AMINOTRANSFERASE"/>
    <property type="match status" value="1"/>
</dbReference>
<dbReference type="GO" id="GO:0030170">
    <property type="term" value="F:pyridoxal phosphate binding"/>
    <property type="evidence" value="ECO:0007669"/>
    <property type="project" value="InterPro"/>
</dbReference>
<keyword evidence="10" id="KW-1185">Reference proteome</keyword>
<dbReference type="RefSeq" id="WP_109837056.1">
    <property type="nucleotide sequence ID" value="NZ_QGKM01000015.1"/>
</dbReference>
<dbReference type="AlphaFoldDB" id="A0A317CQB0"/>
<evidence type="ECO:0000313" key="10">
    <source>
        <dbReference type="Proteomes" id="UP000245539"/>
    </source>
</evidence>
<dbReference type="GO" id="GO:0033585">
    <property type="term" value="P:L-phenylalanine biosynthetic process from chorismate via phenylpyruvate"/>
    <property type="evidence" value="ECO:0007669"/>
    <property type="project" value="TreeGrafter"/>
</dbReference>
<dbReference type="GO" id="GO:0004069">
    <property type="term" value="F:L-aspartate:2-oxoglutarate aminotransferase activity"/>
    <property type="evidence" value="ECO:0007669"/>
    <property type="project" value="TreeGrafter"/>
</dbReference>
<comment type="subunit">
    <text evidence="3">Homodimer.</text>
</comment>
<dbReference type="GO" id="GO:0004838">
    <property type="term" value="F:L-tyrosine-2-oxoglutarate transaminase activity"/>
    <property type="evidence" value="ECO:0007669"/>
    <property type="project" value="TreeGrafter"/>
</dbReference>
<dbReference type="EMBL" id="QGKM01000015">
    <property type="protein sequence ID" value="PWQ98590.1"/>
    <property type="molecule type" value="Genomic_DNA"/>
</dbReference>
<dbReference type="InterPro" id="IPR015424">
    <property type="entry name" value="PyrdxlP-dep_Trfase"/>
</dbReference>
<dbReference type="NCBIfam" id="NF006719">
    <property type="entry name" value="PRK09257.1"/>
    <property type="match status" value="1"/>
</dbReference>
<comment type="cofactor">
    <cofactor evidence="1 7">
        <name>pyridoxal 5'-phosphate</name>
        <dbReference type="ChEBI" id="CHEBI:597326"/>
    </cofactor>
</comment>
<evidence type="ECO:0000256" key="1">
    <source>
        <dbReference type="ARBA" id="ARBA00001933"/>
    </source>
</evidence>